<proteinExistence type="predicted"/>
<evidence type="ECO:0000313" key="2">
    <source>
        <dbReference type="Proteomes" id="UP001165064"/>
    </source>
</evidence>
<comment type="caution">
    <text evidence="1">The sequence shown here is derived from an EMBL/GenBank/DDBJ whole genome shotgun (WGS) entry which is preliminary data.</text>
</comment>
<sequence length="436" mass="48455">MMKIHRVLRSNKGDAEDEGCCFNDAKRGIESQVVVSQDDDGELLSVENNDLTYAADIEENISEQGDVFDDDSEFEVFDEDELEIVKQRTSELYKDVKDYNGEGEEYLVGIINGSISKYNHTFYDAVQKVLNPGQLSNVRNSPALKNTAQQLEKEEKECDTEKADLLAEKVSSDSSSVTSKKRKFDDNCVSSSDEGDDLNSEYSVGSDECTSLRTSEPPGSPNLECGSLDHVSKKSKLMSEEELMSLKEKLKAANEEIAHLRNELSYANSELEKSEDKLKSVEEDLQNEIDDLVDDQELMSEAHVDHCANLEAEYKTKLQTKGDELSKVSSDVAHYKTMYGETKARLESCNSALLDTKSGLTQVTSELDTANKELSKTKALYHDRTKEVADLKKKLALRDRRAKGYSFKSVALGCLVGSIGTIGALLKLSSHVPDEN</sequence>
<name>A0ACB5TCJ6_AMBMO</name>
<keyword evidence="2" id="KW-1185">Reference proteome</keyword>
<evidence type="ECO:0000313" key="1">
    <source>
        <dbReference type="EMBL" id="GME84708.1"/>
    </source>
</evidence>
<reference evidence="1" key="1">
    <citation type="submission" date="2023-04" db="EMBL/GenBank/DDBJ databases">
        <title>Ambrosiozyma monospora NBRC 10751.</title>
        <authorList>
            <person name="Ichikawa N."/>
            <person name="Sato H."/>
            <person name="Tonouchi N."/>
        </authorList>
    </citation>
    <scope>NUCLEOTIDE SEQUENCE</scope>
    <source>
        <strain evidence="1">NBRC 10751</strain>
    </source>
</reference>
<gene>
    <name evidence="1" type="ORF">Amon02_000703700</name>
</gene>
<accession>A0ACB5TCJ6</accession>
<organism evidence="1 2">
    <name type="scientific">Ambrosiozyma monospora</name>
    <name type="common">Yeast</name>
    <name type="synonym">Endomycopsis monosporus</name>
    <dbReference type="NCBI Taxonomy" id="43982"/>
    <lineage>
        <taxon>Eukaryota</taxon>
        <taxon>Fungi</taxon>
        <taxon>Dikarya</taxon>
        <taxon>Ascomycota</taxon>
        <taxon>Saccharomycotina</taxon>
        <taxon>Pichiomycetes</taxon>
        <taxon>Pichiales</taxon>
        <taxon>Pichiaceae</taxon>
        <taxon>Ambrosiozyma</taxon>
    </lineage>
</organism>
<dbReference type="EMBL" id="BSXS01005701">
    <property type="protein sequence ID" value="GME84708.1"/>
    <property type="molecule type" value="Genomic_DNA"/>
</dbReference>
<dbReference type="Proteomes" id="UP001165064">
    <property type="component" value="Unassembled WGS sequence"/>
</dbReference>
<protein>
    <submittedName>
        <fullName evidence="1">Unnamed protein product</fullName>
    </submittedName>
</protein>